<protein>
    <submittedName>
        <fullName evidence="1">Uncharacterized protein</fullName>
    </submittedName>
</protein>
<evidence type="ECO:0000313" key="2">
    <source>
        <dbReference type="Proteomes" id="UP001168167"/>
    </source>
</evidence>
<organism evidence="1 2">
    <name type="scientific">Candidatus Doriopsillibacter californiensis</name>
    <dbReference type="NCBI Taxonomy" id="2970740"/>
    <lineage>
        <taxon>Bacteria</taxon>
        <taxon>Pseudomonadati</taxon>
        <taxon>Pseudomonadota</taxon>
        <taxon>Gammaproteobacteria</taxon>
        <taxon>Candidatus Tethybacterales</taxon>
        <taxon>Candidatus Persebacteraceae</taxon>
        <taxon>Candidatus Doriopsillibacter</taxon>
    </lineage>
</organism>
<accession>A0ABT7QNA8</accession>
<comment type="caution">
    <text evidence="1">The sequence shown here is derived from an EMBL/GenBank/DDBJ whole genome shotgun (WGS) entry which is preliminary data.</text>
</comment>
<evidence type="ECO:0000313" key="1">
    <source>
        <dbReference type="EMBL" id="MDM5148132.1"/>
    </source>
</evidence>
<proteinExistence type="predicted"/>
<name>A0ABT7QNA8_9GAMM</name>
<sequence>MFKRSGLVLTVLLLTACADGTFSQHAGFENIHNTLSDMPPTVAEQALLARYRPILYVANGEEGPIDFYADYISNGELFSGNTLLIRNPDTTALNAVRHNPQAVFTHQPTVKTAMPVAYGGVYHATLQLDEKDVRELTFLSYHFAFRHSGLPAGLTNFGRVLANIFANARDWHQLDHYTAVFIALCENTPFAIILQQHNYMRTYFIGEDAAFPAGNAPQVNAAISSNELYPHRKEKTKRRAVGSIHAGNVDYLIGSETRAGFFTAPDITSGDRQVNYELQFLPPNDAFYVFKGRLGEHRRLPGRDGPPGAMYRTLPKLFPLEVALYAFYWQEGDTDYAQLLKKENLSKTGLRQLKKRFAKRWRELQKSTDRYRFIHDSKASNVANLQQKTNR</sequence>
<gene>
    <name evidence="1" type="ORF">NQX30_07125</name>
</gene>
<dbReference type="EMBL" id="JANQAO010000004">
    <property type="protein sequence ID" value="MDM5148132.1"/>
    <property type="molecule type" value="Genomic_DNA"/>
</dbReference>
<keyword evidence="2" id="KW-1185">Reference proteome</keyword>
<reference evidence="1" key="1">
    <citation type="submission" date="2022-08" db="EMBL/GenBank/DDBJ databases">
        <authorList>
            <person name="Dzunkova M."/>
            <person name="La Clair J."/>
            <person name="Tyml T."/>
            <person name="Doud D."/>
            <person name="Schulz F."/>
            <person name="Piquer S."/>
            <person name="Porcel Sanchis D."/>
            <person name="Osborn A."/>
            <person name="Robinson D."/>
            <person name="Louie K.B."/>
            <person name="Bowen B.P."/>
            <person name="Bowers R."/>
            <person name="Lee J."/>
            <person name="Arnau Llombart V."/>
            <person name="Diaz Villanueva W."/>
            <person name="Gosliner T."/>
            <person name="Northen T."/>
            <person name="Cheng J.-F."/>
            <person name="Burkart M.D."/>
            <person name="Woyke T."/>
        </authorList>
    </citation>
    <scope>NUCLEOTIDE SEQUENCE</scope>
    <source>
        <strain evidence="1">Df01</strain>
    </source>
</reference>
<dbReference type="Proteomes" id="UP001168167">
    <property type="component" value="Unassembled WGS sequence"/>
</dbReference>
<dbReference type="PROSITE" id="PS51257">
    <property type="entry name" value="PROKAR_LIPOPROTEIN"/>
    <property type="match status" value="1"/>
</dbReference>
<reference evidence="1" key="2">
    <citation type="journal article" date="2023" name="Microbiome">
        <title>Synthase-selected sorting approach identifies a beta-lactone synthase in a nudibranch symbiotic bacterium.</title>
        <authorList>
            <person name="Dzunkova M."/>
            <person name="La Clair J.J."/>
            <person name="Tyml T."/>
            <person name="Doud D."/>
            <person name="Schulz F."/>
            <person name="Piquer-Esteban S."/>
            <person name="Porcel Sanchis D."/>
            <person name="Osborn A."/>
            <person name="Robinson D."/>
            <person name="Louie K.B."/>
            <person name="Bowen B.P."/>
            <person name="Bowers R.M."/>
            <person name="Lee J."/>
            <person name="Arnau V."/>
            <person name="Diaz-Villanueva W."/>
            <person name="Stepanauskas R."/>
            <person name="Gosliner T."/>
            <person name="Date S.V."/>
            <person name="Northen T.R."/>
            <person name="Cheng J.F."/>
            <person name="Burkart M.D."/>
            <person name="Woyke T."/>
        </authorList>
    </citation>
    <scope>NUCLEOTIDE SEQUENCE</scope>
    <source>
        <strain evidence="1">Df01</strain>
    </source>
</reference>